<dbReference type="PANTHER" id="PTHR30006:SF2">
    <property type="entry name" value="ABC TRANSPORTER SUBSTRATE-BINDING PROTEIN"/>
    <property type="match status" value="1"/>
</dbReference>
<organism evidence="3 4">
    <name type="scientific">Agrobacterium albertimagni AOL15</name>
    <dbReference type="NCBI Taxonomy" id="1156935"/>
    <lineage>
        <taxon>Bacteria</taxon>
        <taxon>Pseudomonadati</taxon>
        <taxon>Pseudomonadota</taxon>
        <taxon>Alphaproteobacteria</taxon>
        <taxon>Hyphomicrobiales</taxon>
        <taxon>Rhizobiaceae</taxon>
        <taxon>Rhizobium/Agrobacterium group</taxon>
        <taxon>Agrobacterium</taxon>
    </lineage>
</organism>
<evidence type="ECO:0000256" key="1">
    <source>
        <dbReference type="ARBA" id="ARBA00022729"/>
    </source>
</evidence>
<protein>
    <submittedName>
        <fullName evidence="3">Extracellular solute-binding protein family 1</fullName>
    </submittedName>
</protein>
<dbReference type="CDD" id="cd13589">
    <property type="entry name" value="PBP2_polyamine_RpCGA009"/>
    <property type="match status" value="1"/>
</dbReference>
<sequence length="348" mass="37902">MDMRRVIVGLFPLIGFVGGAGSVAADQLVLNSYGGPYEEIIRSRIIEPFEAETGIRVVYDAVGSSSQDYAKIKATGGKPGFDVVVMTATQALQGCKDGLLEELPSDVIKELAHLSSRLADAAGPCGAVHEVQYMSLLYRTDHIEGVPSSWSLLLDPALSRRVILPTFQNVMAVNLLQVMSVMNGGGLVDNLDPGFAAMAAIARQSIGFEQSSALLESYIKDGSVWAMPFWNGRAQLLVDSGAPVEYVRPSEGTIPLIATLSVPVGAENKEAAYRFIDFFLRKSSQEAWVAGYRVGSARTDIDVPDELRDRQITEAELDQLHLPDLSVMAERMPEWSQRWDRDVVPAAR</sequence>
<dbReference type="RefSeq" id="WP_006724071.1">
    <property type="nucleotide sequence ID" value="NZ_ALJF01000001.1"/>
</dbReference>
<dbReference type="GO" id="GO:0015888">
    <property type="term" value="P:thiamine transport"/>
    <property type="evidence" value="ECO:0007669"/>
    <property type="project" value="TreeGrafter"/>
</dbReference>
<keyword evidence="4" id="KW-1185">Reference proteome</keyword>
<comment type="caution">
    <text evidence="3">The sequence shown here is derived from an EMBL/GenBank/DDBJ whole genome shotgun (WGS) entry which is preliminary data.</text>
</comment>
<dbReference type="eggNOG" id="COG0687">
    <property type="taxonomic scope" value="Bacteria"/>
</dbReference>
<dbReference type="OrthoDB" id="9766989at2"/>
<dbReference type="Proteomes" id="UP000007123">
    <property type="component" value="Unassembled WGS sequence"/>
</dbReference>
<dbReference type="PATRIC" id="fig|1156935.5.peg.79"/>
<dbReference type="InterPro" id="IPR001188">
    <property type="entry name" value="Sperm_putr-bd"/>
</dbReference>
<proteinExistence type="predicted"/>
<accession>K2QK80</accession>
<evidence type="ECO:0000313" key="3">
    <source>
        <dbReference type="EMBL" id="EKF61616.1"/>
    </source>
</evidence>
<dbReference type="GO" id="GO:0030975">
    <property type="term" value="F:thiamine binding"/>
    <property type="evidence" value="ECO:0007669"/>
    <property type="project" value="TreeGrafter"/>
</dbReference>
<keyword evidence="1" id="KW-0732">Signal</keyword>
<reference evidence="3 4" key="1">
    <citation type="journal article" date="2012" name="J. Bacteriol.">
        <title>Draft Genome Sequence of Agrobacterium albertimagni Strain AOL15.</title>
        <authorList>
            <person name="Trimble W.L."/>
            <person name="Phung le T."/>
            <person name="Meyer F."/>
            <person name="Gilbert J.A."/>
            <person name="Silver S."/>
        </authorList>
    </citation>
    <scope>NUCLEOTIDE SEQUENCE [LARGE SCALE GENOMIC DNA]</scope>
    <source>
        <strain evidence="3 4">AOL15</strain>
    </source>
</reference>
<dbReference type="SUPFAM" id="SSF53850">
    <property type="entry name" value="Periplasmic binding protein-like II"/>
    <property type="match status" value="1"/>
</dbReference>
<dbReference type="Pfam" id="PF13416">
    <property type="entry name" value="SBP_bac_8"/>
    <property type="match status" value="1"/>
</dbReference>
<dbReference type="AlphaFoldDB" id="K2QK80"/>
<dbReference type="STRING" id="1156935.QWE_00390"/>
<evidence type="ECO:0000256" key="2">
    <source>
        <dbReference type="ARBA" id="ARBA00022764"/>
    </source>
</evidence>
<dbReference type="GO" id="GO:0019808">
    <property type="term" value="F:polyamine binding"/>
    <property type="evidence" value="ECO:0007669"/>
    <property type="project" value="InterPro"/>
</dbReference>
<dbReference type="GO" id="GO:0015846">
    <property type="term" value="P:polyamine transport"/>
    <property type="evidence" value="ECO:0007669"/>
    <property type="project" value="InterPro"/>
</dbReference>
<dbReference type="PRINTS" id="PR00909">
    <property type="entry name" value="SPERMDNBNDNG"/>
</dbReference>
<name>K2QK80_9HYPH</name>
<gene>
    <name evidence="3" type="ORF">QWE_00390</name>
</gene>
<dbReference type="EMBL" id="ALJF01000001">
    <property type="protein sequence ID" value="EKF61616.1"/>
    <property type="molecule type" value="Genomic_DNA"/>
</dbReference>
<dbReference type="GO" id="GO:0030288">
    <property type="term" value="C:outer membrane-bounded periplasmic space"/>
    <property type="evidence" value="ECO:0007669"/>
    <property type="project" value="TreeGrafter"/>
</dbReference>
<dbReference type="InterPro" id="IPR006059">
    <property type="entry name" value="SBP"/>
</dbReference>
<dbReference type="GO" id="GO:0030976">
    <property type="term" value="F:thiamine pyrophosphate binding"/>
    <property type="evidence" value="ECO:0007669"/>
    <property type="project" value="TreeGrafter"/>
</dbReference>
<dbReference type="Gene3D" id="3.40.190.10">
    <property type="entry name" value="Periplasmic binding protein-like II"/>
    <property type="match status" value="2"/>
</dbReference>
<evidence type="ECO:0000313" key="4">
    <source>
        <dbReference type="Proteomes" id="UP000007123"/>
    </source>
</evidence>
<dbReference type="PANTHER" id="PTHR30006">
    <property type="entry name" value="THIAMINE-BINDING PERIPLASMIC PROTEIN-RELATED"/>
    <property type="match status" value="1"/>
</dbReference>
<keyword evidence="2" id="KW-0574">Periplasm</keyword>